<keyword evidence="2" id="KW-0732">Signal</keyword>
<name>A0ABV6G824_9GAMM</name>
<evidence type="ECO:0000256" key="1">
    <source>
        <dbReference type="SAM" id="MobiDB-lite"/>
    </source>
</evidence>
<evidence type="ECO:0008006" key="5">
    <source>
        <dbReference type="Google" id="ProtNLM"/>
    </source>
</evidence>
<keyword evidence="4" id="KW-1185">Reference proteome</keyword>
<reference evidence="3 4" key="1">
    <citation type="submission" date="2024-09" db="EMBL/GenBank/DDBJ databases">
        <authorList>
            <person name="Sun Q."/>
            <person name="Mori K."/>
        </authorList>
    </citation>
    <scope>NUCLEOTIDE SEQUENCE [LARGE SCALE GENOMIC DNA]</scope>
    <source>
        <strain evidence="3 4">CCM 7415</strain>
    </source>
</reference>
<protein>
    <recommendedName>
        <fullName evidence="5">Secreted protein</fullName>
    </recommendedName>
</protein>
<dbReference type="EMBL" id="JBHLVX010000067">
    <property type="protein sequence ID" value="MFC0269793.1"/>
    <property type="molecule type" value="Genomic_DNA"/>
</dbReference>
<organism evidence="3 4">
    <name type="scientific">Kushneria aurantia</name>
    <dbReference type="NCBI Taxonomy" id="504092"/>
    <lineage>
        <taxon>Bacteria</taxon>
        <taxon>Pseudomonadati</taxon>
        <taxon>Pseudomonadota</taxon>
        <taxon>Gammaproteobacteria</taxon>
        <taxon>Oceanospirillales</taxon>
        <taxon>Halomonadaceae</taxon>
        <taxon>Kushneria</taxon>
    </lineage>
</organism>
<proteinExistence type="predicted"/>
<dbReference type="Proteomes" id="UP001589814">
    <property type="component" value="Unassembled WGS sequence"/>
</dbReference>
<gene>
    <name evidence="3" type="ORF">ACFFHW_17665</name>
</gene>
<comment type="caution">
    <text evidence="3">The sequence shown here is derived from an EMBL/GenBank/DDBJ whole genome shotgun (WGS) entry which is preliminary data.</text>
</comment>
<evidence type="ECO:0000313" key="3">
    <source>
        <dbReference type="EMBL" id="MFC0269793.1"/>
    </source>
</evidence>
<sequence length="138" mass="14742">MKTEWISFSGAVMLSALLAAPALADQSSEQHSPDQQTSADSGQMQGERLSGSQIQERVLGHRVTGAMAGGSQYNEVYRVDGTIEGEGYTGEASIEGNQMCFDYGDGNTCYQVRMVGDNQIEWLSDGEVVGHGTISAIE</sequence>
<feature type="signal peptide" evidence="2">
    <location>
        <begin position="1"/>
        <end position="24"/>
    </location>
</feature>
<feature type="region of interest" description="Disordered" evidence="1">
    <location>
        <begin position="24"/>
        <end position="54"/>
    </location>
</feature>
<feature type="chain" id="PRO_5045179668" description="Secreted protein" evidence="2">
    <location>
        <begin position="25"/>
        <end position="138"/>
    </location>
</feature>
<feature type="compositionally biased region" description="Polar residues" evidence="1">
    <location>
        <begin position="25"/>
        <end position="54"/>
    </location>
</feature>
<evidence type="ECO:0000313" key="4">
    <source>
        <dbReference type="Proteomes" id="UP001589814"/>
    </source>
</evidence>
<accession>A0ABV6G824</accession>
<dbReference type="RefSeq" id="WP_019952064.1">
    <property type="nucleotide sequence ID" value="NZ_JBHLVX010000067.1"/>
</dbReference>
<evidence type="ECO:0000256" key="2">
    <source>
        <dbReference type="SAM" id="SignalP"/>
    </source>
</evidence>